<keyword evidence="2" id="KW-1185">Reference proteome</keyword>
<dbReference type="AlphaFoldDB" id="A0A3D8JR05"/>
<dbReference type="Gene3D" id="2.160.20.20">
    <property type="match status" value="1"/>
</dbReference>
<accession>A0A3D8JR05</accession>
<gene>
    <name evidence="1" type="ORF">DWV00_28320</name>
</gene>
<dbReference type="RefSeq" id="WP_115536934.1">
    <property type="nucleotide sequence ID" value="NZ_QRGA01000019.1"/>
</dbReference>
<dbReference type="InterPro" id="IPR012332">
    <property type="entry name" value="Autotransporter_pectin_lyase_C"/>
</dbReference>
<comment type="caution">
    <text evidence="1">The sequence shown here is derived from an EMBL/GenBank/DDBJ whole genome shotgun (WGS) entry which is preliminary data.</text>
</comment>
<sequence length="43" mass="4106">MGRGRGCWVTAGGTATSTTLNGATQTVSSGGAASTTTINAFGQ</sequence>
<dbReference type="InterPro" id="IPR030930">
    <property type="entry name" value="AIDA"/>
</dbReference>
<dbReference type="NCBIfam" id="TIGR04415">
    <property type="entry name" value="O_hepto_targRPT"/>
    <property type="match status" value="2"/>
</dbReference>
<proteinExistence type="predicted"/>
<reference evidence="1 2" key="1">
    <citation type="submission" date="2018-08" db="EMBL/GenBank/DDBJ databases">
        <title>Paraburkholderia sp. DHOM06 isolated from forest soil.</title>
        <authorList>
            <person name="Gao Z.-H."/>
            <person name="Qiu L.-H."/>
        </authorList>
    </citation>
    <scope>NUCLEOTIDE SEQUENCE [LARGE SCALE GENOMIC DNA]</scope>
    <source>
        <strain evidence="1 2">DHOM06</strain>
    </source>
</reference>
<evidence type="ECO:0000313" key="1">
    <source>
        <dbReference type="EMBL" id="RDU95477.1"/>
    </source>
</evidence>
<name>A0A3D8JR05_9BURK</name>
<dbReference type="Proteomes" id="UP000256838">
    <property type="component" value="Unassembled WGS sequence"/>
</dbReference>
<evidence type="ECO:0000313" key="2">
    <source>
        <dbReference type="Proteomes" id="UP000256838"/>
    </source>
</evidence>
<organism evidence="1 2">
    <name type="scientific">Trinickia dinghuensis</name>
    <dbReference type="NCBI Taxonomy" id="2291023"/>
    <lineage>
        <taxon>Bacteria</taxon>
        <taxon>Pseudomonadati</taxon>
        <taxon>Pseudomonadota</taxon>
        <taxon>Betaproteobacteria</taxon>
        <taxon>Burkholderiales</taxon>
        <taxon>Burkholderiaceae</taxon>
        <taxon>Trinickia</taxon>
    </lineage>
</organism>
<dbReference type="EMBL" id="QRGA01000019">
    <property type="protein sequence ID" value="RDU95477.1"/>
    <property type="molecule type" value="Genomic_DNA"/>
</dbReference>
<protein>
    <submittedName>
        <fullName evidence="1">Uncharacterized protein</fullName>
    </submittedName>
</protein>